<evidence type="ECO:0000313" key="3">
    <source>
        <dbReference type="Proteomes" id="UP000325315"/>
    </source>
</evidence>
<dbReference type="AlphaFoldDB" id="A0A5B6VXK5"/>
<name>A0A5B6VXK5_9ROSI</name>
<evidence type="ECO:0000313" key="2">
    <source>
        <dbReference type="EMBL" id="KAA3473756.1"/>
    </source>
</evidence>
<protein>
    <submittedName>
        <fullName evidence="2">Myosin heavy chain-like</fullName>
    </submittedName>
</protein>
<dbReference type="PANTHER" id="PTHR48200">
    <property type="entry name" value="PROTEIN, PUTATIVE-RELATED"/>
    <property type="match status" value="1"/>
</dbReference>
<comment type="caution">
    <text evidence="2">The sequence shown here is derived from an EMBL/GenBank/DDBJ whole genome shotgun (WGS) entry which is preliminary data.</text>
</comment>
<dbReference type="PANTHER" id="PTHR48200:SF1">
    <property type="entry name" value="AMINOTRANSFERASE-LIKE PLANT MOBILE DOMAIN-CONTAINING PROTEIN"/>
    <property type="match status" value="1"/>
</dbReference>
<gene>
    <name evidence="2" type="ORF">EPI10_024112</name>
</gene>
<reference evidence="3" key="1">
    <citation type="journal article" date="2019" name="Plant Biotechnol. J.">
        <title>Genome sequencing of the Australian wild diploid species Gossypium australe highlights disease resistance and delayed gland morphogenesis.</title>
        <authorList>
            <person name="Cai Y."/>
            <person name="Cai X."/>
            <person name="Wang Q."/>
            <person name="Wang P."/>
            <person name="Zhang Y."/>
            <person name="Cai C."/>
            <person name="Xu Y."/>
            <person name="Wang K."/>
            <person name="Zhou Z."/>
            <person name="Wang C."/>
            <person name="Geng S."/>
            <person name="Li B."/>
            <person name="Dong Q."/>
            <person name="Hou Y."/>
            <person name="Wang H."/>
            <person name="Ai P."/>
            <person name="Liu Z."/>
            <person name="Yi F."/>
            <person name="Sun M."/>
            <person name="An G."/>
            <person name="Cheng J."/>
            <person name="Zhang Y."/>
            <person name="Shi Q."/>
            <person name="Xie Y."/>
            <person name="Shi X."/>
            <person name="Chang Y."/>
            <person name="Huang F."/>
            <person name="Chen Y."/>
            <person name="Hong S."/>
            <person name="Mi L."/>
            <person name="Sun Q."/>
            <person name="Zhang L."/>
            <person name="Zhou B."/>
            <person name="Peng R."/>
            <person name="Zhang X."/>
            <person name="Liu F."/>
        </authorList>
    </citation>
    <scope>NUCLEOTIDE SEQUENCE [LARGE SCALE GENOMIC DNA]</scope>
    <source>
        <strain evidence="3">cv. PA1801</strain>
    </source>
</reference>
<sequence length="308" mass="36970">MRAGKGRFIGCAQMLLAWFHSHFWKVDKVSYRDFSENYSPLKEIVATSRRDDISEENWTVLLCNLQDEDIEWRAPWAGILIGSLYLEFGEPLDMHHYLSRQFIPTTHGLAQSEFSYKGESYKKRVKEISNAWNRTRRMKRMDVSPMMTLEYSGWLSRRVNDNLPMPSLEGARSIEEYLREVPLELKMIKQDFERRNSELRNRIEKLEQEKVYLRLDVDVQKSEVEKIRKEKWKIEEDRDSLKVEYKRIRLTMKNAGLGKTSEQWQREIREEKAKVNCWERKFQEMQARNKALEKNLAESQNEKKQFKS</sequence>
<dbReference type="Proteomes" id="UP000325315">
    <property type="component" value="Unassembled WGS sequence"/>
</dbReference>
<evidence type="ECO:0000256" key="1">
    <source>
        <dbReference type="SAM" id="Coils"/>
    </source>
</evidence>
<feature type="coiled-coil region" evidence="1">
    <location>
        <begin position="189"/>
        <end position="302"/>
    </location>
</feature>
<keyword evidence="3" id="KW-1185">Reference proteome</keyword>
<accession>A0A5B6VXK5</accession>
<proteinExistence type="predicted"/>
<dbReference type="EMBL" id="SMMG02000005">
    <property type="protein sequence ID" value="KAA3473756.1"/>
    <property type="molecule type" value="Genomic_DNA"/>
</dbReference>
<organism evidence="2 3">
    <name type="scientific">Gossypium australe</name>
    <dbReference type="NCBI Taxonomy" id="47621"/>
    <lineage>
        <taxon>Eukaryota</taxon>
        <taxon>Viridiplantae</taxon>
        <taxon>Streptophyta</taxon>
        <taxon>Embryophyta</taxon>
        <taxon>Tracheophyta</taxon>
        <taxon>Spermatophyta</taxon>
        <taxon>Magnoliopsida</taxon>
        <taxon>eudicotyledons</taxon>
        <taxon>Gunneridae</taxon>
        <taxon>Pentapetalae</taxon>
        <taxon>rosids</taxon>
        <taxon>malvids</taxon>
        <taxon>Malvales</taxon>
        <taxon>Malvaceae</taxon>
        <taxon>Malvoideae</taxon>
        <taxon>Gossypium</taxon>
    </lineage>
</organism>
<keyword evidence="1" id="KW-0175">Coiled coil</keyword>